<dbReference type="EMBL" id="JAAKGU010000001">
    <property type="protein sequence ID" value="NGM81715.1"/>
    <property type="molecule type" value="Genomic_DNA"/>
</dbReference>
<proteinExistence type="predicted"/>
<protein>
    <submittedName>
        <fullName evidence="1">YolD-like family protein</fullName>
    </submittedName>
</protein>
<gene>
    <name evidence="1" type="ORF">G5B47_04730</name>
</gene>
<name>A0A6M1PHC7_9BACL</name>
<organism evidence="1 2">
    <name type="scientific">Paenibacillus apii</name>
    <dbReference type="NCBI Taxonomy" id="1850370"/>
    <lineage>
        <taxon>Bacteria</taxon>
        <taxon>Bacillati</taxon>
        <taxon>Bacillota</taxon>
        <taxon>Bacilli</taxon>
        <taxon>Bacillales</taxon>
        <taxon>Paenibacillaceae</taxon>
        <taxon>Paenibacillus</taxon>
    </lineage>
</organism>
<keyword evidence="2" id="KW-1185">Reference proteome</keyword>
<dbReference type="AlphaFoldDB" id="A0A6M1PHC7"/>
<dbReference type="InterPro" id="IPR014962">
    <property type="entry name" value="YolD"/>
</dbReference>
<comment type="caution">
    <text evidence="1">The sequence shown here is derived from an EMBL/GenBank/DDBJ whole genome shotgun (WGS) entry which is preliminary data.</text>
</comment>
<evidence type="ECO:0000313" key="2">
    <source>
        <dbReference type="Proteomes" id="UP000480151"/>
    </source>
</evidence>
<reference evidence="1 2" key="1">
    <citation type="submission" date="2020-02" db="EMBL/GenBank/DDBJ databases">
        <authorList>
            <person name="Gao J."/>
            <person name="Sun J."/>
        </authorList>
    </citation>
    <scope>NUCLEOTIDE SEQUENCE [LARGE SCALE GENOMIC DNA]</scope>
    <source>
        <strain evidence="1 2">7124</strain>
    </source>
</reference>
<accession>A0A6M1PHC7</accession>
<sequence>MKPSLSQQERDFIDRALYYSMWEKAPVTLTLSDPNSERIAKGIVLDVDYQLQRIKLKWSEDDWDWIDMDEIIIAST</sequence>
<dbReference type="Pfam" id="PF08863">
    <property type="entry name" value="YolD"/>
    <property type="match status" value="1"/>
</dbReference>
<dbReference type="Proteomes" id="UP000480151">
    <property type="component" value="Unassembled WGS sequence"/>
</dbReference>
<dbReference type="RefSeq" id="WP_165094872.1">
    <property type="nucleotide sequence ID" value="NZ_JAAUHL010000013.1"/>
</dbReference>
<evidence type="ECO:0000313" key="1">
    <source>
        <dbReference type="EMBL" id="NGM81715.1"/>
    </source>
</evidence>